<dbReference type="EMBL" id="BSOB01000008">
    <property type="protein sequence ID" value="GLQ91992.1"/>
    <property type="molecule type" value="Genomic_DNA"/>
</dbReference>
<evidence type="ECO:0000313" key="2">
    <source>
        <dbReference type="EMBL" id="GLQ91992.1"/>
    </source>
</evidence>
<comment type="caution">
    <text evidence="2">The sequence shown here is derived from an EMBL/GenBank/DDBJ whole genome shotgun (WGS) entry which is preliminary data.</text>
</comment>
<reference evidence="3" key="1">
    <citation type="journal article" date="2019" name="Int. J. Syst. Evol. Microbiol.">
        <title>The Global Catalogue of Microorganisms (GCM) 10K type strain sequencing project: providing services to taxonomists for standard genome sequencing and annotation.</title>
        <authorList>
            <consortium name="The Broad Institute Genomics Platform"/>
            <consortium name="The Broad Institute Genome Sequencing Center for Infectious Disease"/>
            <person name="Wu L."/>
            <person name="Ma J."/>
        </authorList>
    </citation>
    <scope>NUCLEOTIDE SEQUENCE [LARGE SCALE GENOMIC DNA]</scope>
    <source>
        <strain evidence="3">NBRC 111980</strain>
    </source>
</reference>
<keyword evidence="3" id="KW-1185">Reference proteome</keyword>
<feature type="region of interest" description="Disordered" evidence="1">
    <location>
        <begin position="70"/>
        <end position="104"/>
    </location>
</feature>
<feature type="compositionally biased region" description="Basic and acidic residues" evidence="1">
    <location>
        <begin position="77"/>
        <end position="86"/>
    </location>
</feature>
<protein>
    <submittedName>
        <fullName evidence="2">Uncharacterized protein</fullName>
    </submittedName>
</protein>
<name>A0ABQ5XKT5_9GAMM</name>
<accession>A0ABQ5XKT5</accession>
<evidence type="ECO:0000313" key="3">
    <source>
        <dbReference type="Proteomes" id="UP001156670"/>
    </source>
</evidence>
<organism evidence="2 3">
    <name type="scientific">Dyella acidisoli</name>
    <dbReference type="NCBI Taxonomy" id="1867834"/>
    <lineage>
        <taxon>Bacteria</taxon>
        <taxon>Pseudomonadati</taxon>
        <taxon>Pseudomonadota</taxon>
        <taxon>Gammaproteobacteria</taxon>
        <taxon>Lysobacterales</taxon>
        <taxon>Rhodanobacteraceae</taxon>
        <taxon>Dyella</taxon>
    </lineage>
</organism>
<gene>
    <name evidence="2" type="ORF">GCM10007901_09430</name>
</gene>
<proteinExistence type="predicted"/>
<evidence type="ECO:0000256" key="1">
    <source>
        <dbReference type="SAM" id="MobiDB-lite"/>
    </source>
</evidence>
<sequence>MTDSKIWHVGFQERTRFNEWLTGNRRLIEAHLNWAAYLEYVGGGEDPDYEAQFAKLPSLEIPVDADHSNSYPYSGRLEGHRTEGSDRGMLSMEIPVDDDAHNAD</sequence>
<dbReference type="Proteomes" id="UP001156670">
    <property type="component" value="Unassembled WGS sequence"/>
</dbReference>